<dbReference type="AlphaFoldDB" id="Q83GR7"/>
<accession>Q83GR7</accession>
<evidence type="ECO:0000256" key="1">
    <source>
        <dbReference type="SAM" id="Phobius"/>
    </source>
</evidence>
<dbReference type="Proteomes" id="UP000002200">
    <property type="component" value="Chromosome"/>
</dbReference>
<dbReference type="KEGG" id="twh:TWT_179"/>
<keyword evidence="3" id="KW-1185">Reference proteome</keyword>
<dbReference type="HOGENOM" id="CLU_2977980_0_0_11"/>
<name>Q83GR7_TROWT</name>
<organism evidence="2 3">
    <name type="scientific">Tropheryma whipplei (strain Twist)</name>
    <name type="common">Whipple's bacillus</name>
    <dbReference type="NCBI Taxonomy" id="203267"/>
    <lineage>
        <taxon>Bacteria</taxon>
        <taxon>Bacillati</taxon>
        <taxon>Actinomycetota</taxon>
        <taxon>Actinomycetes</taxon>
        <taxon>Micrococcales</taxon>
        <taxon>Tropherymataceae</taxon>
        <taxon>Tropheryma</taxon>
    </lineage>
</organism>
<evidence type="ECO:0000313" key="2">
    <source>
        <dbReference type="EMBL" id="AAO44276.1"/>
    </source>
</evidence>
<keyword evidence="1" id="KW-1133">Transmembrane helix</keyword>
<dbReference type="STRING" id="203267.TWT_179"/>
<dbReference type="EMBL" id="AE014184">
    <property type="protein sequence ID" value="AAO44276.1"/>
    <property type="molecule type" value="Genomic_DNA"/>
</dbReference>
<protein>
    <submittedName>
        <fullName evidence="2">Uncharacterized protein</fullName>
    </submittedName>
</protein>
<proteinExistence type="predicted"/>
<gene>
    <name evidence="2" type="ordered locus">TWT_179</name>
</gene>
<keyword evidence="1" id="KW-0472">Membrane</keyword>
<evidence type="ECO:0000313" key="3">
    <source>
        <dbReference type="Proteomes" id="UP000002200"/>
    </source>
</evidence>
<reference evidence="2 3" key="1">
    <citation type="journal article" date="2003" name="Genome Res.">
        <title>Tropheryma whipplei twist: a human pathogenic Actinobacteria with a reduced genome.</title>
        <authorList>
            <person name="Raoult D."/>
            <person name="Ogata H."/>
            <person name="Audic S."/>
            <person name="Robert C."/>
            <person name="Suhre K."/>
            <person name="Drancourt M."/>
            <person name="Claverie J.-M."/>
        </authorList>
    </citation>
    <scope>NUCLEOTIDE SEQUENCE [LARGE SCALE GENOMIC DNA]</scope>
    <source>
        <strain evidence="2 3">Twist</strain>
    </source>
</reference>
<sequence>MRDCVKTPDYPSLANLLTLDKLRGEFFICFARQILACNIFGMPYYLFMRLSVIHFVRP</sequence>
<feature type="transmembrane region" description="Helical" evidence="1">
    <location>
        <begin position="25"/>
        <end position="47"/>
    </location>
</feature>
<keyword evidence="1" id="KW-0812">Transmembrane</keyword>